<protein>
    <submittedName>
        <fullName evidence="1">Uncharacterized protein</fullName>
    </submittedName>
</protein>
<evidence type="ECO:0000313" key="2">
    <source>
        <dbReference type="Proteomes" id="UP001143674"/>
    </source>
</evidence>
<dbReference type="Proteomes" id="UP001143674">
    <property type="component" value="Unassembled WGS sequence"/>
</dbReference>
<dbReference type="RefSeq" id="WP_139111641.1">
    <property type="nucleotide sequence ID" value="NZ_JABZEH010000001.1"/>
</dbReference>
<dbReference type="AlphaFoldDB" id="A0A7X0PY81"/>
<evidence type="ECO:0000313" key="1">
    <source>
        <dbReference type="EMBL" id="MDB0524541.1"/>
    </source>
</evidence>
<reference evidence="1" key="1">
    <citation type="submission" date="2021-09" db="EMBL/GenBank/DDBJ databases">
        <title>Genomic analysis of Ralstonia spp.</title>
        <authorList>
            <person name="Aburjaile F."/>
            <person name="Ariute J.C."/>
            <person name="Pais A.K.L."/>
            <person name="Albuquerque G.M.R."/>
            <person name="Silva A.M.F."/>
            <person name="Brenig B."/>
            <person name="Azevedo V."/>
            <person name="Matiuzzi M."/>
            <person name="Ramos R."/>
            <person name="Goes-Neto A."/>
            <person name="Soares S."/>
            <person name="Iseppon A.M.B."/>
            <person name="Souza E."/>
            <person name="Gama M."/>
        </authorList>
    </citation>
    <scope>NUCLEOTIDE SEQUENCE</scope>
    <source>
        <strain evidence="1">B4</strain>
    </source>
</reference>
<proteinExistence type="predicted"/>
<sequence length="217" mass="24203">MIWRNWSPVVGIWGLIAGAGIVSYAGATSLGTRPYDPTIMASWVQAIGSIGAILGAVWVARHQQRVEMAKRRDAIFAVATAAVLRTDEIAKHLEHKDPQSAMALHFHRSITDSVISAMNSVPLHEIGMPNAILAFASMRDQIGFLAYSVEQLVAGPWRHEDLGKHLERAKYDFADEPETYRELIEQANRSLAHNVQVHVRAIHQEFQVIERELASKH</sequence>
<organism evidence="1 2">
    <name type="scientific">Ralstonia solanacearum</name>
    <name type="common">Pseudomonas solanacearum</name>
    <dbReference type="NCBI Taxonomy" id="305"/>
    <lineage>
        <taxon>Bacteria</taxon>
        <taxon>Pseudomonadati</taxon>
        <taxon>Pseudomonadota</taxon>
        <taxon>Betaproteobacteria</taxon>
        <taxon>Burkholderiales</taxon>
        <taxon>Burkholderiaceae</taxon>
        <taxon>Ralstonia</taxon>
        <taxon>Ralstonia solanacearum species complex</taxon>
    </lineage>
</organism>
<dbReference type="EMBL" id="JAIVEX010000015">
    <property type="protein sequence ID" value="MDB0524541.1"/>
    <property type="molecule type" value="Genomic_DNA"/>
</dbReference>
<comment type="caution">
    <text evidence="1">The sequence shown here is derived from an EMBL/GenBank/DDBJ whole genome shotgun (WGS) entry which is preliminary data.</text>
</comment>
<gene>
    <name evidence="1" type="ORF">LBW55_23300</name>
</gene>
<accession>A0A7X0PY81</accession>
<name>A0A7X0PY81_RALSL</name>